<dbReference type="Proteomes" id="UP000735302">
    <property type="component" value="Unassembled WGS sequence"/>
</dbReference>
<keyword evidence="2" id="KW-1185">Reference proteome</keyword>
<proteinExistence type="predicted"/>
<comment type="caution">
    <text evidence="1">The sequence shown here is derived from an EMBL/GenBank/DDBJ whole genome shotgun (WGS) entry which is preliminary data.</text>
</comment>
<evidence type="ECO:0000313" key="2">
    <source>
        <dbReference type="Proteomes" id="UP000735302"/>
    </source>
</evidence>
<dbReference type="EMBL" id="BLXT01002514">
    <property type="protein sequence ID" value="GFN95481.1"/>
    <property type="molecule type" value="Genomic_DNA"/>
</dbReference>
<gene>
    <name evidence="1" type="ORF">PoB_002198700</name>
</gene>
<evidence type="ECO:0000313" key="1">
    <source>
        <dbReference type="EMBL" id="GFN95481.1"/>
    </source>
</evidence>
<name>A0AAV3ZLT8_9GAST</name>
<reference evidence="1 2" key="1">
    <citation type="journal article" date="2021" name="Elife">
        <title>Chloroplast acquisition without the gene transfer in kleptoplastic sea slugs, Plakobranchus ocellatus.</title>
        <authorList>
            <person name="Maeda T."/>
            <person name="Takahashi S."/>
            <person name="Yoshida T."/>
            <person name="Shimamura S."/>
            <person name="Takaki Y."/>
            <person name="Nagai Y."/>
            <person name="Toyoda A."/>
            <person name="Suzuki Y."/>
            <person name="Arimoto A."/>
            <person name="Ishii H."/>
            <person name="Satoh N."/>
            <person name="Nishiyama T."/>
            <person name="Hasebe M."/>
            <person name="Maruyama T."/>
            <person name="Minagawa J."/>
            <person name="Obokata J."/>
            <person name="Shigenobu S."/>
        </authorList>
    </citation>
    <scope>NUCLEOTIDE SEQUENCE [LARGE SCALE GENOMIC DNA]</scope>
</reference>
<dbReference type="AlphaFoldDB" id="A0AAV3ZLT8"/>
<protein>
    <submittedName>
        <fullName evidence="1">Uncharacterized protein</fullName>
    </submittedName>
</protein>
<accession>A0AAV3ZLT8</accession>
<organism evidence="1 2">
    <name type="scientific">Plakobranchus ocellatus</name>
    <dbReference type="NCBI Taxonomy" id="259542"/>
    <lineage>
        <taxon>Eukaryota</taxon>
        <taxon>Metazoa</taxon>
        <taxon>Spiralia</taxon>
        <taxon>Lophotrochozoa</taxon>
        <taxon>Mollusca</taxon>
        <taxon>Gastropoda</taxon>
        <taxon>Heterobranchia</taxon>
        <taxon>Euthyneura</taxon>
        <taxon>Panpulmonata</taxon>
        <taxon>Sacoglossa</taxon>
        <taxon>Placobranchoidea</taxon>
        <taxon>Plakobranchidae</taxon>
        <taxon>Plakobranchus</taxon>
    </lineage>
</organism>
<sequence length="73" mass="7880">MGILFMTKGLLYVSTHCEVLDLALISRGAAGGFEPRTEDLFQFQSELSSLCSSYSYDLGVIGDPSTASNAQRL</sequence>